<dbReference type="Proteomes" id="UP001642520">
    <property type="component" value="Unassembled WGS sequence"/>
</dbReference>
<dbReference type="PANTHER" id="PTHR47537:SF3">
    <property type="entry name" value="CUB DOMAIN-CONTAINING PROTEIN"/>
    <property type="match status" value="1"/>
</dbReference>
<feature type="region of interest" description="Disordered" evidence="3">
    <location>
        <begin position="815"/>
        <end position="835"/>
    </location>
</feature>
<sequence>MAIVGAVSEMCATRSSVWFGAVLFVAVALVHSQVTWTPIYVSTLSHVDLWTQTTKGCACSFNSSSTECACCVPSGGCSCDAASPDRCVQCGLEQYCANMCNITLDSRQLFSKSNRGFGQIKSPSLEGPSRCTYRFVPDTGQRVELQIYRLISIGRHNGTACEGGWLQLEGGARVCGRNERFNRPVVLFSDKSVPVLHMQINENTTRSQFLAYFSFSSKASVSVGWPVKGGYPVNNTECDWVYEDTDCHDGCVLASPGYPGLYPPNIRCLYLITSDPRMSIAINFTAVLLPYNHCTSDYIAVYSGPTTSSPLLKMICGEDKTSLTYNGQKLLVEFRTGPELPSFDYNGFVASLTFMEITTEAPTTVTMDSTNRSVDTTKSISSTGYVRYTNRDLHDHRKDQGSTSSSCDLEVNGEKVRAGHHDTRGKLKSTTCRVVLRGRAYDTGHVSLASYNLSAQACQSSIEIFDGLPEAGVLGTTRSLERICSPAQRLPREFVQQDTFAEPKRYSSNGRDMMVVLRRASNSPTDEEYMDVSYYFHDEHEGGTQQPTSVCDVEYYGLTSPVKGFVVHPEPHRLFAMEGPIKCRQHFIPAVNQSVIIRVENSSNQSPNNPCITKCGDSGCNCVSNKSLENMDHLLLVSETGHIVTCLCGNYQEWLPVGIRSWTPVYIEWSRSSKAGLNFRAAYEFINDTYCGYHTTSKPEGEVNGGDLASSGLELNQYYQQRCTWILESLTDRQLTIEVKSTQSRPCTAWNLTIHEYSQNSDPVGPRLHTFCSRDTHKNFTLPWKTNTVVVRLQALGRTAPEYTMKWRSQTVIANTHKSGPSPAPNHVSDSSTGNGPRDARILILFATLLAYTAGC</sequence>
<keyword evidence="1" id="KW-1015">Disulfide bond</keyword>
<evidence type="ECO:0000313" key="5">
    <source>
        <dbReference type="EMBL" id="CAL7936470.1"/>
    </source>
</evidence>
<dbReference type="Gene3D" id="2.60.120.290">
    <property type="entry name" value="Spermadhesin, CUB domain"/>
    <property type="match status" value="2"/>
</dbReference>
<reference evidence="5 6" key="1">
    <citation type="submission" date="2024-08" db="EMBL/GenBank/DDBJ databases">
        <authorList>
            <person name="Will J Nash"/>
            <person name="Angela Man"/>
            <person name="Seanna McTaggart"/>
            <person name="Kendall Baker"/>
            <person name="Tom Barker"/>
            <person name="Leah Catchpole"/>
            <person name="Alex Durrant"/>
            <person name="Karim Gharbi"/>
            <person name="Naomi Irish"/>
            <person name="Gemy Kaithakottil"/>
            <person name="Debby Ku"/>
            <person name="Aaliyah Providence"/>
            <person name="Felix Shaw"/>
            <person name="David Swarbreck"/>
            <person name="Chris Watkins"/>
            <person name="Ann M. McCartney"/>
            <person name="Giulio Formenti"/>
            <person name="Alice Mouton"/>
            <person name="Noel Vella"/>
            <person name="Bjorn M von Reumont"/>
            <person name="Adriana Vella"/>
            <person name="Wilfried Haerty"/>
        </authorList>
    </citation>
    <scope>NUCLEOTIDE SEQUENCE [LARGE SCALE GENOMIC DNA]</scope>
</reference>
<evidence type="ECO:0000256" key="3">
    <source>
        <dbReference type="SAM" id="MobiDB-lite"/>
    </source>
</evidence>
<dbReference type="PANTHER" id="PTHR47537">
    <property type="entry name" value="CUBILIN"/>
    <property type="match status" value="1"/>
</dbReference>
<keyword evidence="6" id="KW-1185">Reference proteome</keyword>
<gene>
    <name evidence="5" type="ORF">XYLVIOL_LOCUS2188</name>
</gene>
<dbReference type="EMBL" id="CAXAJV020001287">
    <property type="protein sequence ID" value="CAL7936470.1"/>
    <property type="molecule type" value="Genomic_DNA"/>
</dbReference>
<name>A0ABP1N674_XYLVO</name>
<dbReference type="SMART" id="SM00042">
    <property type="entry name" value="CUB"/>
    <property type="match status" value="2"/>
</dbReference>
<dbReference type="PROSITE" id="PS01180">
    <property type="entry name" value="CUB"/>
    <property type="match status" value="2"/>
</dbReference>
<comment type="caution">
    <text evidence="2">Lacks conserved residue(s) required for the propagation of feature annotation.</text>
</comment>
<dbReference type="InterPro" id="IPR053207">
    <property type="entry name" value="Non-NMDA_GluR_Accessory"/>
</dbReference>
<comment type="caution">
    <text evidence="5">The sequence shown here is derived from an EMBL/GenBank/DDBJ whole genome shotgun (WGS) entry which is preliminary data.</text>
</comment>
<organism evidence="5 6">
    <name type="scientific">Xylocopa violacea</name>
    <name type="common">Violet carpenter bee</name>
    <name type="synonym">Apis violacea</name>
    <dbReference type="NCBI Taxonomy" id="135666"/>
    <lineage>
        <taxon>Eukaryota</taxon>
        <taxon>Metazoa</taxon>
        <taxon>Ecdysozoa</taxon>
        <taxon>Arthropoda</taxon>
        <taxon>Hexapoda</taxon>
        <taxon>Insecta</taxon>
        <taxon>Pterygota</taxon>
        <taxon>Neoptera</taxon>
        <taxon>Endopterygota</taxon>
        <taxon>Hymenoptera</taxon>
        <taxon>Apocrita</taxon>
        <taxon>Aculeata</taxon>
        <taxon>Apoidea</taxon>
        <taxon>Anthophila</taxon>
        <taxon>Apidae</taxon>
        <taxon>Xylocopa</taxon>
        <taxon>Xylocopa</taxon>
    </lineage>
</organism>
<feature type="domain" description="CUB" evidence="4">
    <location>
        <begin position="100"/>
        <end position="216"/>
    </location>
</feature>
<evidence type="ECO:0000313" key="6">
    <source>
        <dbReference type="Proteomes" id="UP001642520"/>
    </source>
</evidence>
<evidence type="ECO:0000256" key="2">
    <source>
        <dbReference type="PROSITE-ProRule" id="PRU00059"/>
    </source>
</evidence>
<dbReference type="SUPFAM" id="SSF49854">
    <property type="entry name" value="Spermadhesin, CUB domain"/>
    <property type="match status" value="2"/>
</dbReference>
<feature type="domain" description="CUB" evidence="4">
    <location>
        <begin position="238"/>
        <end position="355"/>
    </location>
</feature>
<dbReference type="InterPro" id="IPR035914">
    <property type="entry name" value="Sperma_CUB_dom_sf"/>
</dbReference>
<evidence type="ECO:0000256" key="1">
    <source>
        <dbReference type="ARBA" id="ARBA00023157"/>
    </source>
</evidence>
<accession>A0ABP1N674</accession>
<evidence type="ECO:0000259" key="4">
    <source>
        <dbReference type="PROSITE" id="PS01180"/>
    </source>
</evidence>
<protein>
    <recommendedName>
        <fullName evidence="4">CUB domain-containing protein</fullName>
    </recommendedName>
</protein>
<dbReference type="InterPro" id="IPR000859">
    <property type="entry name" value="CUB_dom"/>
</dbReference>
<dbReference type="Pfam" id="PF00431">
    <property type="entry name" value="CUB"/>
    <property type="match status" value="1"/>
</dbReference>
<proteinExistence type="predicted"/>
<dbReference type="CDD" id="cd00041">
    <property type="entry name" value="CUB"/>
    <property type="match status" value="1"/>
</dbReference>